<comment type="caution">
    <text evidence="1">The sequence shown here is derived from an EMBL/GenBank/DDBJ whole genome shotgun (WGS) entry which is preliminary data.</text>
</comment>
<reference evidence="1 2" key="1">
    <citation type="submission" date="2023-03" db="EMBL/GenBank/DDBJ databases">
        <title>High recombination rates correlate with genetic variation in Cardiocondyla obscurior ants.</title>
        <authorList>
            <person name="Errbii M."/>
        </authorList>
    </citation>
    <scope>NUCLEOTIDE SEQUENCE [LARGE SCALE GENOMIC DNA]</scope>
    <source>
        <strain evidence="1">Alpha-2009</strain>
        <tissue evidence="1">Whole body</tissue>
    </source>
</reference>
<dbReference type="Proteomes" id="UP001430953">
    <property type="component" value="Unassembled WGS sequence"/>
</dbReference>
<keyword evidence="2" id="KW-1185">Reference proteome</keyword>
<organism evidence="1 2">
    <name type="scientific">Cardiocondyla obscurior</name>
    <dbReference type="NCBI Taxonomy" id="286306"/>
    <lineage>
        <taxon>Eukaryota</taxon>
        <taxon>Metazoa</taxon>
        <taxon>Ecdysozoa</taxon>
        <taxon>Arthropoda</taxon>
        <taxon>Hexapoda</taxon>
        <taxon>Insecta</taxon>
        <taxon>Pterygota</taxon>
        <taxon>Neoptera</taxon>
        <taxon>Endopterygota</taxon>
        <taxon>Hymenoptera</taxon>
        <taxon>Apocrita</taxon>
        <taxon>Aculeata</taxon>
        <taxon>Formicoidea</taxon>
        <taxon>Formicidae</taxon>
        <taxon>Myrmicinae</taxon>
        <taxon>Cardiocondyla</taxon>
    </lineage>
</organism>
<protein>
    <submittedName>
        <fullName evidence="1">Uncharacterized protein</fullName>
    </submittedName>
</protein>
<evidence type="ECO:0000313" key="1">
    <source>
        <dbReference type="EMBL" id="KAL0129644.1"/>
    </source>
</evidence>
<proteinExistence type="predicted"/>
<name>A0AAW2GQX3_9HYME</name>
<gene>
    <name evidence="1" type="ORF">PUN28_001718</name>
</gene>
<accession>A0AAW2GQX3</accession>
<sequence>MQHVLGTPQHRYGDGKLVENFPSFGTTYSDISIESLSRATPHTSSFPQLKFSIFASVHGTLLRRPLLPFLATPFTTPSRLFRPTTRTQFPRSSFHARKLSR</sequence>
<dbReference type="EMBL" id="JADYXP020000002">
    <property type="protein sequence ID" value="KAL0129644.1"/>
    <property type="molecule type" value="Genomic_DNA"/>
</dbReference>
<dbReference type="AlphaFoldDB" id="A0AAW2GQX3"/>
<evidence type="ECO:0000313" key="2">
    <source>
        <dbReference type="Proteomes" id="UP001430953"/>
    </source>
</evidence>